<evidence type="ECO:0000313" key="2">
    <source>
        <dbReference type="Proteomes" id="UP000010953"/>
    </source>
</evidence>
<protein>
    <recommendedName>
        <fullName evidence="3">Outer membrane protein beta-barrel domain-containing protein</fullName>
    </recommendedName>
</protein>
<evidence type="ECO:0000313" key="1">
    <source>
        <dbReference type="EMBL" id="EMS34323.1"/>
    </source>
</evidence>
<dbReference type="Proteomes" id="UP000010953">
    <property type="component" value="Unassembled WGS sequence"/>
</dbReference>
<name>M7XIF9_9BACT</name>
<sequence length="192" mass="21493">MGMMTAFGQESMTQSVKPVGFYGQVINEFIFTKKASPVRNHYSIGTELGLRFQDKVFVGLYYTNSIVPTDLWRQTPNNALDMKQVHYGLSASYVQDFGGLFYGKVGLRAAYADIKQDYTITKENGTVVNKAESRTNSIALSPDLRIGAHITRWLDIEAGGTYRVNVRNHEKWGISTQDFNGWGGTLSVKAKF</sequence>
<accession>M7XIF9</accession>
<keyword evidence="2" id="KW-1185">Reference proteome</keyword>
<organism evidence="1 2">
    <name type="scientific">Mariniradius saccharolyticus AK6</name>
    <dbReference type="NCBI Taxonomy" id="1239962"/>
    <lineage>
        <taxon>Bacteria</taxon>
        <taxon>Pseudomonadati</taxon>
        <taxon>Bacteroidota</taxon>
        <taxon>Cytophagia</taxon>
        <taxon>Cytophagales</taxon>
        <taxon>Cyclobacteriaceae</taxon>
        <taxon>Mariniradius</taxon>
    </lineage>
</organism>
<dbReference type="eggNOG" id="ENOG502ZM8U">
    <property type="taxonomic scope" value="Bacteria"/>
</dbReference>
<proteinExistence type="predicted"/>
<gene>
    <name evidence="1" type="ORF">C943_03542</name>
</gene>
<reference evidence="1" key="1">
    <citation type="submission" date="2013-01" db="EMBL/GenBank/DDBJ databases">
        <title>Genome assembly of Mariniradius saccharolyticus AK6.</title>
        <authorList>
            <person name="Vaidya B."/>
            <person name="Khatri I."/>
            <person name="Tanuku N.R.S."/>
            <person name="Subramanian S."/>
            <person name="Pinnaka A."/>
        </authorList>
    </citation>
    <scope>NUCLEOTIDE SEQUENCE [LARGE SCALE GENOMIC DNA]</scope>
    <source>
        <strain evidence="1">AK6</strain>
    </source>
</reference>
<dbReference type="EMBL" id="AMZY02000006">
    <property type="protein sequence ID" value="EMS34323.1"/>
    <property type="molecule type" value="Genomic_DNA"/>
</dbReference>
<evidence type="ECO:0008006" key="3">
    <source>
        <dbReference type="Google" id="ProtNLM"/>
    </source>
</evidence>
<dbReference type="InParanoid" id="M7XIF9"/>
<comment type="caution">
    <text evidence="1">The sequence shown here is derived from an EMBL/GenBank/DDBJ whole genome shotgun (WGS) entry which is preliminary data.</text>
</comment>
<dbReference type="STRING" id="1239962.C943_03542"/>
<dbReference type="AlphaFoldDB" id="M7XIF9"/>